<protein>
    <recommendedName>
        <fullName evidence="3">Fibrobacter succinogenes major paralogous domain-containing protein</fullName>
    </recommendedName>
</protein>
<gene>
    <name evidence="1" type="ORF">H8S77_27410</name>
</gene>
<evidence type="ECO:0000313" key="1">
    <source>
        <dbReference type="EMBL" id="MBC5646592.1"/>
    </source>
</evidence>
<dbReference type="Proteomes" id="UP000644010">
    <property type="component" value="Unassembled WGS sequence"/>
</dbReference>
<keyword evidence="2" id="KW-1185">Reference proteome</keyword>
<dbReference type="PROSITE" id="PS51257">
    <property type="entry name" value="PROKAR_LIPOPROTEIN"/>
    <property type="match status" value="1"/>
</dbReference>
<name>A0ABR7E9Y8_9BACT</name>
<dbReference type="RefSeq" id="WP_186962021.1">
    <property type="nucleotide sequence ID" value="NZ_JACOOI010000067.1"/>
</dbReference>
<evidence type="ECO:0000313" key="2">
    <source>
        <dbReference type="Proteomes" id="UP000644010"/>
    </source>
</evidence>
<evidence type="ECO:0008006" key="3">
    <source>
        <dbReference type="Google" id="ProtNLM"/>
    </source>
</evidence>
<accession>A0ABR7E9Y8</accession>
<proteinExistence type="predicted"/>
<organism evidence="1 2">
    <name type="scientific">Parabacteroides segnis</name>
    <dbReference type="NCBI Taxonomy" id="2763058"/>
    <lineage>
        <taxon>Bacteria</taxon>
        <taxon>Pseudomonadati</taxon>
        <taxon>Bacteroidota</taxon>
        <taxon>Bacteroidia</taxon>
        <taxon>Bacteroidales</taxon>
        <taxon>Tannerellaceae</taxon>
        <taxon>Parabacteroides</taxon>
    </lineage>
</organism>
<dbReference type="EMBL" id="JACOOI010000067">
    <property type="protein sequence ID" value="MBC5646592.1"/>
    <property type="molecule type" value="Genomic_DNA"/>
</dbReference>
<sequence>MKQIHLIYWVSMFLALSLFLSCNEEEISRKTDPLPDGVMRLSATIRNGVKTRALGAPLSDATDDEKRVDRLAFFVHTEAEGLQIYPPAPVASVYPTDPNKVHLVDNRDGTYTANVDLTAGGGYEADVVAVANLPEDYDYSQIVTWQGLLDSVTVATATMPLCTGEYVAGKKNAFVMYASATVALHKEKEAEISFAMERLVARIDITNKAYGTGRNAFVLTGARILQAKPASYVTPHDLYASPEVVTVSDWRLDNTLIKLYKGEVTTDNETTADAADAVCQAAWHALYTYENDDVSHAPTCLEVTGTMNGATITRKIPFEVTDADGITKNPVPIVRNHRYLVQINPAPGQTDISYKLTVDEWNAVDTVNVQPNQDQVPVISNYACAAATNTFGTFDASTGMPDTIVVPATGGAISFTASCPFDTRVTVDYASDEDATGGWLEVTSRSEADVVTKAGNTLERAYEITIKANAGLDASLVNRGYLYIANGGNGSKVDTVTIYQGENIAYGETRFAAIIMGQVSGKNVVWAPVNVGATEIATLVKKDADATTDEDKAANERQCGYYFQWGRKEPFMYGGESDDLAPLGVTLATYANATKSDYEYVTKFIMNSNSWFSDYASLNKNWPKENDPCPKGWRVPVKEELQIVFDQTPKVEEATGIWVSTTTSEFVLPAAGDRNYNTGKSEDRGKIASYWSATFDAGKAYRLNLTPVLESRDIAPGYPVRCVKE</sequence>
<reference evidence="1 2" key="1">
    <citation type="submission" date="2020-08" db="EMBL/GenBank/DDBJ databases">
        <title>Genome public.</title>
        <authorList>
            <person name="Liu C."/>
            <person name="Sun Q."/>
        </authorList>
    </citation>
    <scope>NUCLEOTIDE SEQUENCE [LARGE SCALE GENOMIC DNA]</scope>
    <source>
        <strain evidence="1 2">BX2</strain>
    </source>
</reference>
<comment type="caution">
    <text evidence="1">The sequence shown here is derived from an EMBL/GenBank/DDBJ whole genome shotgun (WGS) entry which is preliminary data.</text>
</comment>